<dbReference type="GO" id="GO:0071021">
    <property type="term" value="C:U2-type post-spliceosomal complex"/>
    <property type="evidence" value="ECO:0007669"/>
    <property type="project" value="EnsemblFungi"/>
</dbReference>
<dbReference type="AlphaFoldDB" id="G0V6I3"/>
<evidence type="ECO:0000256" key="5">
    <source>
        <dbReference type="ARBA" id="ARBA00022728"/>
    </source>
</evidence>
<dbReference type="STRING" id="1064592.G0V6I3"/>
<feature type="compositionally biased region" description="Polar residues" evidence="8">
    <location>
        <begin position="27"/>
        <end position="37"/>
    </location>
</feature>
<dbReference type="HOGENOM" id="CLU_081028_0_0_1"/>
<dbReference type="OMA" id="PIGVTQI"/>
<evidence type="ECO:0000256" key="6">
    <source>
        <dbReference type="ARBA" id="ARBA00023187"/>
    </source>
</evidence>
<dbReference type="GO" id="GO:0000350">
    <property type="term" value="P:generation of catalytic spliceosome for second transesterification step"/>
    <property type="evidence" value="ECO:0007669"/>
    <property type="project" value="EnsemblFungi"/>
</dbReference>
<feature type="compositionally biased region" description="Basic and acidic residues" evidence="8">
    <location>
        <begin position="17"/>
        <end position="26"/>
    </location>
</feature>
<dbReference type="KEGG" id="ncs:NCAS_0A05180"/>
<evidence type="ECO:0000313" key="10">
    <source>
        <dbReference type="EMBL" id="CCC67076.1"/>
    </source>
</evidence>
<evidence type="ECO:0000313" key="11">
    <source>
        <dbReference type="Proteomes" id="UP000001640"/>
    </source>
</evidence>
<dbReference type="PANTHER" id="PTHR13007:SF19">
    <property type="entry name" value="PRE-MRNA-SPLICING FACTOR 18"/>
    <property type="match status" value="1"/>
</dbReference>
<dbReference type="Pfam" id="PF02840">
    <property type="entry name" value="Prp18"/>
    <property type="match status" value="1"/>
</dbReference>
<evidence type="ECO:0000256" key="7">
    <source>
        <dbReference type="ARBA" id="ARBA00023242"/>
    </source>
</evidence>
<dbReference type="OrthoDB" id="10261918at2759"/>
<dbReference type="GO" id="GO:0000386">
    <property type="term" value="F:second spliceosomal transesterification activity"/>
    <property type="evidence" value="ECO:0007669"/>
    <property type="project" value="EnsemblFungi"/>
</dbReference>
<keyword evidence="4" id="KW-0507">mRNA processing</keyword>
<reference evidence="10 11" key="1">
    <citation type="journal article" date="2011" name="Proc. Natl. Acad. Sci. U.S.A.">
        <title>Evolutionary erosion of yeast sex chromosomes by mating-type switching accidents.</title>
        <authorList>
            <person name="Gordon J.L."/>
            <person name="Armisen D."/>
            <person name="Proux-Wera E."/>
            <person name="Oheigeartaigh S.S."/>
            <person name="Byrne K.P."/>
            <person name="Wolfe K.H."/>
        </authorList>
    </citation>
    <scope>NUCLEOTIDE SEQUENCE [LARGE SCALE GENOMIC DNA]</scope>
    <source>
        <strain evidence="11">ATCC 76901 / BCRC 22586 / CBS 4309 / NBRC 1992 / NRRL Y-12630</strain>
    </source>
</reference>
<evidence type="ECO:0000256" key="3">
    <source>
        <dbReference type="ARBA" id="ARBA00018242"/>
    </source>
</evidence>
<comment type="subcellular location">
    <subcellularLocation>
        <location evidence="1">Nucleus</location>
    </subcellularLocation>
</comment>
<accession>G0V6I3</accession>
<organism evidence="10 11">
    <name type="scientific">Naumovozyma castellii</name>
    <name type="common">Yeast</name>
    <name type="synonym">Saccharomyces castellii</name>
    <dbReference type="NCBI Taxonomy" id="27288"/>
    <lineage>
        <taxon>Eukaryota</taxon>
        <taxon>Fungi</taxon>
        <taxon>Dikarya</taxon>
        <taxon>Ascomycota</taxon>
        <taxon>Saccharomycotina</taxon>
        <taxon>Saccharomycetes</taxon>
        <taxon>Saccharomycetales</taxon>
        <taxon>Saccharomycetaceae</taxon>
        <taxon>Naumovozyma</taxon>
    </lineage>
</organism>
<comment type="similarity">
    <text evidence="2">Belongs to the PRP18 family.</text>
</comment>
<dbReference type="SUPFAM" id="SSF47938">
    <property type="entry name" value="Functional domain of the splicing factor Prp18"/>
    <property type="match status" value="1"/>
</dbReference>
<feature type="domain" description="Prp18" evidence="9">
    <location>
        <begin position="125"/>
        <end position="244"/>
    </location>
</feature>
<evidence type="ECO:0000256" key="2">
    <source>
        <dbReference type="ARBA" id="ARBA00008137"/>
    </source>
</evidence>
<dbReference type="EMBL" id="HE576752">
    <property type="protein sequence ID" value="CCC67076.1"/>
    <property type="molecule type" value="Genomic_DNA"/>
</dbReference>
<protein>
    <recommendedName>
        <fullName evidence="3">Pre-mRNA-splicing factor 18</fullName>
    </recommendedName>
</protein>
<evidence type="ECO:0000256" key="1">
    <source>
        <dbReference type="ARBA" id="ARBA00004123"/>
    </source>
</evidence>
<dbReference type="InParanoid" id="G0V6I3"/>
<dbReference type="InterPro" id="IPR004098">
    <property type="entry name" value="Prp18"/>
</dbReference>
<dbReference type="InterPro" id="IPR039979">
    <property type="entry name" value="PRPF18"/>
</dbReference>
<evidence type="ECO:0000256" key="8">
    <source>
        <dbReference type="SAM" id="MobiDB-lite"/>
    </source>
</evidence>
<dbReference type="RefSeq" id="XP_003673462.1">
    <property type="nucleotide sequence ID" value="XM_003673414.1"/>
</dbReference>
<dbReference type="Gene3D" id="1.20.940.10">
    <property type="entry name" value="Functional domain of the splicing factor Prp18"/>
    <property type="match status" value="1"/>
</dbReference>
<keyword evidence="11" id="KW-1185">Reference proteome</keyword>
<keyword evidence="7" id="KW-0539">Nucleus</keyword>
<feature type="compositionally biased region" description="Basic and acidic residues" evidence="8">
    <location>
        <begin position="39"/>
        <end position="51"/>
    </location>
</feature>
<gene>
    <name evidence="10" type="primary">NCAS0A05180</name>
    <name evidence="10" type="ordered locus">NCAS_0A05180</name>
</gene>
<dbReference type="PANTHER" id="PTHR13007">
    <property type="entry name" value="PRE-MRNA SPLICING FACTOR-RELATED"/>
    <property type="match status" value="1"/>
</dbReference>
<dbReference type="GeneID" id="96900560"/>
<dbReference type="eggNOG" id="KOG2808">
    <property type="taxonomic scope" value="Eukaryota"/>
</dbReference>
<sequence>MDFDIGSILKKEIAKKQDELRKKTDTQKSSGPDSTSVPKVEEDKPKIDIAKHKLDNSVNEDDLSLKRKKTQELESRSLRIEEIISTESKISYTINSNTIGVTKESKKLSIQCNLYIHDILSRWDSSKERYHPELLIETKKSLFFLLVQLRKNTLAPDLLISLATVLYHMQQAVQNLTEINLAIQSYMKLSIGNVAWPIGVTQIGIHERSAHSRIQGGSQRANVMIDEPTRLWITSVKRLISFQEWWIKYGSENNK</sequence>
<evidence type="ECO:0000259" key="9">
    <source>
        <dbReference type="Pfam" id="PF02840"/>
    </source>
</evidence>
<dbReference type="GO" id="GO:0071028">
    <property type="term" value="P:nuclear mRNA surveillance"/>
    <property type="evidence" value="ECO:0007669"/>
    <property type="project" value="EnsemblFungi"/>
</dbReference>
<reference key="2">
    <citation type="submission" date="2011-08" db="EMBL/GenBank/DDBJ databases">
        <title>Genome sequence of Naumovozyma castellii.</title>
        <authorList>
            <person name="Gordon J.L."/>
            <person name="Armisen D."/>
            <person name="Proux-Wera E."/>
            <person name="OhEigeartaigh S.S."/>
            <person name="Byrne K.P."/>
            <person name="Wolfe K.H."/>
        </authorList>
    </citation>
    <scope>NUCLEOTIDE SEQUENCE</scope>
    <source>
        <strain>Type strain:CBS 4309</strain>
    </source>
</reference>
<dbReference type="GO" id="GO:0005682">
    <property type="term" value="C:U5 snRNP"/>
    <property type="evidence" value="ECO:0007669"/>
    <property type="project" value="EnsemblFungi"/>
</dbReference>
<dbReference type="FunCoup" id="G0V6I3">
    <property type="interactions" value="592"/>
</dbReference>
<proteinExistence type="inferred from homology"/>
<keyword evidence="6" id="KW-0508">mRNA splicing</keyword>
<keyword evidence="5" id="KW-0747">Spliceosome</keyword>
<dbReference type="Proteomes" id="UP000001640">
    <property type="component" value="Chromosome 1"/>
</dbReference>
<feature type="region of interest" description="Disordered" evidence="8">
    <location>
        <begin position="17"/>
        <end position="51"/>
    </location>
</feature>
<name>G0V6I3_NAUCA</name>
<dbReference type="GO" id="GO:0046540">
    <property type="term" value="C:U4/U6 x U5 tri-snRNP complex"/>
    <property type="evidence" value="ECO:0007669"/>
    <property type="project" value="EnsemblFungi"/>
</dbReference>
<evidence type="ECO:0000256" key="4">
    <source>
        <dbReference type="ARBA" id="ARBA00022664"/>
    </source>
</evidence>